<protein>
    <submittedName>
        <fullName evidence="6">Bifunctional Zinc finger</fullName>
    </submittedName>
</protein>
<dbReference type="InterPro" id="IPR004457">
    <property type="entry name" value="Znf_ZPR1"/>
</dbReference>
<dbReference type="Proteomes" id="UP001214638">
    <property type="component" value="Unassembled WGS sequence"/>
</dbReference>
<dbReference type="KEGG" id="bdw:94334614"/>
<feature type="domain" description="Zinc finger ZPR1-type" evidence="5">
    <location>
        <begin position="254"/>
        <end position="415"/>
    </location>
</feature>
<comment type="caution">
    <text evidence="6">The sequence shown here is derived from an EMBL/GenBank/DDBJ whole genome shotgun (WGS) entry which is preliminary data.</text>
</comment>
<dbReference type="GO" id="GO:0005634">
    <property type="term" value="C:nucleus"/>
    <property type="evidence" value="ECO:0007669"/>
    <property type="project" value="TreeGrafter"/>
</dbReference>
<keyword evidence="7" id="KW-1185">Reference proteome</keyword>
<name>A0AAD9PM38_9APIC</name>
<keyword evidence="4" id="KW-0862">Zinc</keyword>
<evidence type="ECO:0000256" key="3">
    <source>
        <dbReference type="ARBA" id="ARBA00022771"/>
    </source>
</evidence>
<evidence type="ECO:0000256" key="2">
    <source>
        <dbReference type="ARBA" id="ARBA00022723"/>
    </source>
</evidence>
<dbReference type="PANTHER" id="PTHR10876">
    <property type="entry name" value="ZINC FINGER PROTEIN ZPR1"/>
    <property type="match status" value="1"/>
</dbReference>
<dbReference type="InterPro" id="IPR040141">
    <property type="entry name" value="ZPR1"/>
</dbReference>
<evidence type="ECO:0000313" key="6">
    <source>
        <dbReference type="EMBL" id="KAK2197317.1"/>
    </source>
</evidence>
<accession>A0AAD9PM38</accession>
<dbReference type="SMART" id="SM00709">
    <property type="entry name" value="Zpr1"/>
    <property type="match status" value="2"/>
</dbReference>
<dbReference type="RefSeq" id="XP_067804159.1">
    <property type="nucleotide sequence ID" value="XM_067945368.1"/>
</dbReference>
<dbReference type="Gene3D" id="2.20.25.420">
    <property type="entry name" value="ZPR1, zinc finger domain"/>
    <property type="match status" value="2"/>
</dbReference>
<evidence type="ECO:0000313" key="7">
    <source>
        <dbReference type="Proteomes" id="UP001214638"/>
    </source>
</evidence>
<evidence type="ECO:0000256" key="1">
    <source>
        <dbReference type="ARBA" id="ARBA00008354"/>
    </source>
</evidence>
<dbReference type="Pfam" id="PF03367">
    <property type="entry name" value="Zn_ribbon_ZPR1"/>
    <property type="match status" value="2"/>
</dbReference>
<reference evidence="6" key="1">
    <citation type="journal article" date="2023" name="Nat. Microbiol.">
        <title>Babesia duncani multi-omics identifies virulence factors and drug targets.</title>
        <authorList>
            <person name="Singh P."/>
            <person name="Lonardi S."/>
            <person name="Liang Q."/>
            <person name="Vydyam P."/>
            <person name="Khabirova E."/>
            <person name="Fang T."/>
            <person name="Gihaz S."/>
            <person name="Thekkiniath J."/>
            <person name="Munshi M."/>
            <person name="Abel S."/>
            <person name="Ciampossin L."/>
            <person name="Batugedara G."/>
            <person name="Gupta M."/>
            <person name="Lu X.M."/>
            <person name="Lenz T."/>
            <person name="Chakravarty S."/>
            <person name="Cornillot E."/>
            <person name="Hu Y."/>
            <person name="Ma W."/>
            <person name="Gonzalez L.M."/>
            <person name="Sanchez S."/>
            <person name="Estrada K."/>
            <person name="Sanchez-Flores A."/>
            <person name="Montero E."/>
            <person name="Harb O.S."/>
            <person name="Le Roch K.G."/>
            <person name="Mamoun C.B."/>
        </authorList>
    </citation>
    <scope>NUCLEOTIDE SEQUENCE</scope>
    <source>
        <strain evidence="6">WA1</strain>
    </source>
</reference>
<dbReference type="AlphaFoldDB" id="A0AAD9PM38"/>
<organism evidence="6 7">
    <name type="scientific">Babesia duncani</name>
    <dbReference type="NCBI Taxonomy" id="323732"/>
    <lineage>
        <taxon>Eukaryota</taxon>
        <taxon>Sar</taxon>
        <taxon>Alveolata</taxon>
        <taxon>Apicomplexa</taxon>
        <taxon>Aconoidasida</taxon>
        <taxon>Piroplasmida</taxon>
        <taxon>Babesiidae</taxon>
        <taxon>Babesia</taxon>
    </lineage>
</organism>
<dbReference type="GO" id="GO:0008270">
    <property type="term" value="F:zinc ion binding"/>
    <property type="evidence" value="ECO:0007669"/>
    <property type="project" value="UniProtKB-KW"/>
</dbReference>
<comment type="similarity">
    <text evidence="1">Belongs to the ZPR1 family.</text>
</comment>
<dbReference type="Pfam" id="PF22794">
    <property type="entry name" value="jr-ZPR1"/>
    <property type="match status" value="2"/>
</dbReference>
<keyword evidence="2" id="KW-0479">Metal-binding</keyword>
<dbReference type="InterPro" id="IPR056180">
    <property type="entry name" value="ZPR1_jr_dom"/>
</dbReference>
<dbReference type="NCBIfam" id="TIGR00310">
    <property type="entry name" value="ZPR1_znf"/>
    <property type="match status" value="1"/>
</dbReference>
<gene>
    <name evidence="6" type="ORF">BdWA1_000316</name>
</gene>
<dbReference type="InterPro" id="IPR042451">
    <property type="entry name" value="ZPR1_A/B_dom"/>
</dbReference>
<keyword evidence="3" id="KW-0863">Zinc-finger</keyword>
<proteinExistence type="inferred from homology"/>
<dbReference type="PANTHER" id="PTHR10876:SF0">
    <property type="entry name" value="ZINC FINGER PROTEIN ZPR1"/>
    <property type="match status" value="1"/>
</dbReference>
<dbReference type="GeneID" id="94334614"/>
<dbReference type="FunFam" id="2.60.120.1040:FF:000006">
    <property type="entry name" value="Zinc finger protein zpr1"/>
    <property type="match status" value="1"/>
</dbReference>
<dbReference type="InterPro" id="IPR042452">
    <property type="entry name" value="ZPR1_Znf1/2"/>
</dbReference>
<dbReference type="Gene3D" id="2.60.120.1040">
    <property type="entry name" value="ZPR1, A/B domain"/>
    <property type="match status" value="2"/>
</dbReference>
<evidence type="ECO:0000259" key="5">
    <source>
        <dbReference type="SMART" id="SM00709"/>
    </source>
</evidence>
<dbReference type="EMBL" id="JALLKP010000001">
    <property type="protein sequence ID" value="KAK2197317.1"/>
    <property type="molecule type" value="Genomic_DNA"/>
</dbReference>
<feature type="domain" description="Zinc finger ZPR1-type" evidence="5">
    <location>
        <begin position="25"/>
        <end position="201"/>
    </location>
</feature>
<evidence type="ECO:0000256" key="4">
    <source>
        <dbReference type="ARBA" id="ARBA00022833"/>
    </source>
</evidence>
<sequence length="450" mass="49814">MEDSLNHPNGIPEDECDRSVAIGEYKCPVCGSVGSNTMMQKKIPHFKDVLVFNYTCNKCGYVDNEIQDAAPLQDEGIIITAQVNELKAINAQLVLSSHAETRLVEIDFGIIPKNQASTITTIEGYINNVIHSLNEHLQSIAEAMICNAELSIELSNGQMTDATEYIHKLTLLKQDVMGYAEGGKPFTLVINDPSGNSYVEEVDGITIDIEKYKRTNEQLVEMGYATSQDFKKEWDLAQPLDDEDVGQEGMCFFVDCPHCGNQGKNKICEVVVPGFGKCVIMAFTCEICGAKSNEIKPGGGYKDYGKKWILKVSTIEDLKRDVILSSTATVHIVELDVEMSPGTVGGVFTSVEGLIIKIMEGIEKNHPFLIGDSTPEMKSSIRQRVKLLEKYANLQQVESYTLIIDDPANHSFIGELNTGEQGDSLKTETYTRTYQQDEELGLIGMNTEDY</sequence>